<evidence type="ECO:0000313" key="11">
    <source>
        <dbReference type="Proteomes" id="UP001515480"/>
    </source>
</evidence>
<feature type="domain" description="Hydroxyproline O-arabinosyltransferase-like" evidence="9">
    <location>
        <begin position="89"/>
        <end position="406"/>
    </location>
</feature>
<evidence type="ECO:0000256" key="1">
    <source>
        <dbReference type="ARBA" id="ARBA00004167"/>
    </source>
</evidence>
<evidence type="ECO:0000259" key="9">
    <source>
        <dbReference type="Pfam" id="PF23452"/>
    </source>
</evidence>
<evidence type="ECO:0000256" key="4">
    <source>
        <dbReference type="ARBA" id="ARBA00022692"/>
    </source>
</evidence>
<keyword evidence="2" id="KW-0328">Glycosyltransferase</keyword>
<keyword evidence="8" id="KW-0732">Signal</keyword>
<evidence type="ECO:0000256" key="8">
    <source>
        <dbReference type="SAM" id="SignalP"/>
    </source>
</evidence>
<evidence type="ECO:0000256" key="6">
    <source>
        <dbReference type="ARBA" id="ARBA00023136"/>
    </source>
</evidence>
<dbReference type="InterPro" id="IPR044845">
    <property type="entry name" value="HPAT/SRGT1-like"/>
</dbReference>
<evidence type="ECO:0000313" key="10">
    <source>
        <dbReference type="EMBL" id="KAL1499846.1"/>
    </source>
</evidence>
<evidence type="ECO:0000256" key="7">
    <source>
        <dbReference type="SAM" id="MobiDB-lite"/>
    </source>
</evidence>
<keyword evidence="6" id="KW-0472">Membrane</keyword>
<dbReference type="Pfam" id="PF23452">
    <property type="entry name" value="HPAT"/>
    <property type="match status" value="1"/>
</dbReference>
<dbReference type="PANTHER" id="PTHR31485">
    <property type="entry name" value="PEPTIDYL SERINE ALPHA-GALACTOSYLTRANSFERASE"/>
    <property type="match status" value="1"/>
</dbReference>
<dbReference type="PANTHER" id="PTHR31485:SF7">
    <property type="entry name" value="PEPTIDYL SERINE ALPHA-GALACTOSYLTRANSFERASE"/>
    <property type="match status" value="1"/>
</dbReference>
<protein>
    <recommendedName>
        <fullName evidence="9">Hydroxyproline O-arabinosyltransferase-like domain-containing protein</fullName>
    </recommendedName>
</protein>
<proteinExistence type="predicted"/>
<dbReference type="GO" id="GO:0016757">
    <property type="term" value="F:glycosyltransferase activity"/>
    <property type="evidence" value="ECO:0007669"/>
    <property type="project" value="UniProtKB-KW"/>
</dbReference>
<dbReference type="AlphaFoldDB" id="A0AB34IKY6"/>
<accession>A0AB34IKY6</accession>
<dbReference type="GO" id="GO:0016020">
    <property type="term" value="C:membrane"/>
    <property type="evidence" value="ECO:0007669"/>
    <property type="project" value="UniProtKB-SubCell"/>
</dbReference>
<sequence length="548" mass="61987">MWRQAALLLLPFALVAWLHWMVAIQEERHAQVLRSHAPTLKQRDRLMLQRTQSRWRKAAAASPPPPRHAATPSERTPAAEACAPARKPYHVLLTATSQVYQKWQCRVMYFHWKKQRANDPAGRCTEMTGFSRLVATPGGRPDGLEGEIPSIFVREYDGAQLSRFQGYRVINRPYSVVQLLEKADVWRSIAEEYIYIAETDHILMHPIPNSAKRGSPMAYVFNYMGPNPGYADIIRTAWPEGGAAGYRQVQSIGPSPVIIHRKDLEAIAKPWEETAVALKTNERANAALGWVIEMWGYSIAAAKIGLRHQEFADFQEVEPGALSSSSQLRGFTSRYWIFHYTYQFEYMLDGSPCKPWTIGEYSLDKRHFSDVYPVAPLPEPPKGANEAAFYLLRAFNEAMDAIPDWPSRQPSSGPPMQTLYGRRRLDWFSRHPNGFQTEAKTMPLVQSLLGARFSCSEVGSEKKSQLELSSNGDASGLQGILGRRGRWGSMNDPTLGPQCPVYSCLFIDFGYSTKFNAGYDKESKSLELYSDARPYDLLRYRCSRLSAS</sequence>
<comment type="subcellular location">
    <subcellularLocation>
        <location evidence="1">Membrane</location>
        <topology evidence="1">Single-pass membrane protein</topology>
    </subcellularLocation>
</comment>
<comment type="caution">
    <text evidence="10">The sequence shown here is derived from an EMBL/GenBank/DDBJ whole genome shotgun (WGS) entry which is preliminary data.</text>
</comment>
<keyword evidence="4" id="KW-0812">Transmembrane</keyword>
<keyword evidence="5" id="KW-1133">Transmembrane helix</keyword>
<dbReference type="Proteomes" id="UP001515480">
    <property type="component" value="Unassembled WGS sequence"/>
</dbReference>
<organism evidence="10 11">
    <name type="scientific">Prymnesium parvum</name>
    <name type="common">Toxic golden alga</name>
    <dbReference type="NCBI Taxonomy" id="97485"/>
    <lineage>
        <taxon>Eukaryota</taxon>
        <taxon>Haptista</taxon>
        <taxon>Haptophyta</taxon>
        <taxon>Prymnesiophyceae</taxon>
        <taxon>Prymnesiales</taxon>
        <taxon>Prymnesiaceae</taxon>
        <taxon>Prymnesium</taxon>
    </lineage>
</organism>
<dbReference type="EMBL" id="JBGBPQ010000024">
    <property type="protein sequence ID" value="KAL1499846.1"/>
    <property type="molecule type" value="Genomic_DNA"/>
</dbReference>
<gene>
    <name evidence="10" type="ORF">AB1Y20_012530</name>
</gene>
<keyword evidence="3" id="KW-0808">Transferase</keyword>
<feature type="chain" id="PRO_5044194195" description="Hydroxyproline O-arabinosyltransferase-like domain-containing protein" evidence="8">
    <location>
        <begin position="24"/>
        <end position="548"/>
    </location>
</feature>
<name>A0AB34IKY6_PRYPA</name>
<evidence type="ECO:0000256" key="5">
    <source>
        <dbReference type="ARBA" id="ARBA00022989"/>
    </source>
</evidence>
<feature type="region of interest" description="Disordered" evidence="7">
    <location>
        <begin position="52"/>
        <end position="80"/>
    </location>
</feature>
<evidence type="ECO:0000256" key="2">
    <source>
        <dbReference type="ARBA" id="ARBA00022676"/>
    </source>
</evidence>
<evidence type="ECO:0000256" key="3">
    <source>
        <dbReference type="ARBA" id="ARBA00022679"/>
    </source>
</evidence>
<keyword evidence="11" id="KW-1185">Reference proteome</keyword>
<feature type="signal peptide" evidence="8">
    <location>
        <begin position="1"/>
        <end position="23"/>
    </location>
</feature>
<reference evidence="10 11" key="1">
    <citation type="journal article" date="2024" name="Science">
        <title>Giant polyketide synthase enzymes in the biosynthesis of giant marine polyether toxins.</title>
        <authorList>
            <person name="Fallon T.R."/>
            <person name="Shende V.V."/>
            <person name="Wierzbicki I.H."/>
            <person name="Pendleton A.L."/>
            <person name="Watervoot N.F."/>
            <person name="Auber R.P."/>
            <person name="Gonzalez D.J."/>
            <person name="Wisecaver J.H."/>
            <person name="Moore B.S."/>
        </authorList>
    </citation>
    <scope>NUCLEOTIDE SEQUENCE [LARGE SCALE GENOMIC DNA]</scope>
    <source>
        <strain evidence="10 11">12B1</strain>
    </source>
</reference>
<dbReference type="InterPro" id="IPR056508">
    <property type="entry name" value="HPAT-like"/>
</dbReference>